<dbReference type="PROSITE" id="PS51808">
    <property type="entry name" value="CHCH"/>
    <property type="match status" value="1"/>
</dbReference>
<evidence type="ECO:0000256" key="4">
    <source>
        <dbReference type="ARBA" id="ARBA00023157"/>
    </source>
</evidence>
<gene>
    <name evidence="6" type="ORF">GQ26_0200990</name>
</gene>
<dbReference type="AlphaFoldDB" id="A0A093V1R1"/>
<proteinExistence type="predicted"/>
<keyword evidence="3" id="KW-0496">Mitochondrion</keyword>
<dbReference type="PANTHER" id="PTHR46811">
    <property type="entry name" value="COILED-COIL-HELIX-COILED-COIL-HELIX DOMAIN-CONTAINING PROTEIN 7"/>
    <property type="match status" value="1"/>
</dbReference>
<keyword evidence="4" id="KW-1015">Disulfide bond</keyword>
<evidence type="ECO:0000256" key="1">
    <source>
        <dbReference type="ARBA" id="ARBA00003875"/>
    </source>
</evidence>
<accession>A0A093V1R1</accession>
<dbReference type="InterPro" id="IPR051040">
    <property type="entry name" value="COX23"/>
</dbReference>
<evidence type="ECO:0000313" key="6">
    <source>
        <dbReference type="EMBL" id="KFX46115.1"/>
    </source>
</evidence>
<name>A0A093V1R1_TALMA</name>
<organism evidence="6">
    <name type="scientific">Talaromyces marneffei PM1</name>
    <dbReference type="NCBI Taxonomy" id="1077442"/>
    <lineage>
        <taxon>Eukaryota</taxon>
        <taxon>Fungi</taxon>
        <taxon>Dikarya</taxon>
        <taxon>Ascomycota</taxon>
        <taxon>Pezizomycotina</taxon>
        <taxon>Eurotiomycetes</taxon>
        <taxon>Eurotiomycetidae</taxon>
        <taxon>Eurotiales</taxon>
        <taxon>Trichocomaceae</taxon>
        <taxon>Talaromyces</taxon>
        <taxon>Talaromyces sect. Talaromyces</taxon>
    </lineage>
</organism>
<evidence type="ECO:0000256" key="3">
    <source>
        <dbReference type="ARBA" id="ARBA00023128"/>
    </source>
</evidence>
<dbReference type="HOGENOM" id="CLU_1998091_0_0_1"/>
<dbReference type="PANTHER" id="PTHR46811:SF1">
    <property type="entry name" value="COILED-COIL-HELIX-COILED-COIL-HELIX DOMAIN-CONTAINING PROTEIN 7"/>
    <property type="match status" value="1"/>
</dbReference>
<dbReference type="EMBL" id="JPOX01000020">
    <property type="protein sequence ID" value="KFX46115.1"/>
    <property type="molecule type" value="Genomic_DNA"/>
</dbReference>
<dbReference type="GO" id="GO:0005758">
    <property type="term" value="C:mitochondrial intermembrane space"/>
    <property type="evidence" value="ECO:0007669"/>
    <property type="project" value="UniProtKB-SubCell"/>
</dbReference>
<sequence length="125" mass="14389">DFNDNLSFLSSLLANFSIIPGPIFSRSNTEEEREVNMASTTKEADTSSWSKAEKKFENKSASEYYDPCQAFADRSIRCMRRNAGDREMCGDYFQAYRDCKKEWLNSRKLAKAKAASKQQKQQEQS</sequence>
<reference key="1">
    <citation type="journal article" date="2014" name="PLoS Genet.">
        <title>Signature Gene Expression Reveals Novel Clues to the Molecular Mechanisms of Dimorphic Transition in Penicillium marneffei.</title>
        <authorList>
            <person name="Yang E."/>
            <person name="Wang G."/>
            <person name="Cai J."/>
            <person name="Woo P.C."/>
            <person name="Lau S.K."/>
            <person name="Yuen K.-Y."/>
            <person name="Chow W.-N."/>
            <person name="Lin X."/>
        </authorList>
    </citation>
    <scope>NUCLEOTIDE SEQUENCE [LARGE SCALE GENOMIC DNA]</scope>
    <source>
        <strain>PM1</strain>
    </source>
</reference>
<protein>
    <submittedName>
        <fullName evidence="6">Cytochrome c oxidase-assembly factor cox23, mitochondrial</fullName>
    </submittedName>
</protein>
<dbReference type="GO" id="GO:0033108">
    <property type="term" value="P:mitochondrial respiratory chain complex assembly"/>
    <property type="evidence" value="ECO:0007669"/>
    <property type="project" value="TreeGrafter"/>
</dbReference>
<comment type="caution">
    <text evidence="6">The sequence shown here is derived from an EMBL/GenBank/DDBJ whole genome shotgun (WGS) entry which is preliminary data.</text>
</comment>
<feature type="compositionally biased region" description="Polar residues" evidence="5">
    <location>
        <begin position="37"/>
        <end position="50"/>
    </location>
</feature>
<dbReference type="SUPFAM" id="SSF47072">
    <property type="entry name" value="Cysteine alpha-hairpin motif"/>
    <property type="match status" value="1"/>
</dbReference>
<comment type="subcellular location">
    <subcellularLocation>
        <location evidence="2">Mitochondrion intermembrane space</location>
    </subcellularLocation>
</comment>
<feature type="non-terminal residue" evidence="6">
    <location>
        <position position="1"/>
    </location>
</feature>
<comment type="function">
    <text evidence="1">Required for the assembly of cytochrome c oxidase.</text>
</comment>
<reference evidence="6" key="2">
    <citation type="journal article" date="2014" name="PLoS Genet.">
        <title>Signature gene expression reveals novel clues to the molecular mechanisms of dimorphic transition in Penicillium marneffei.</title>
        <authorList>
            <person name="Yang E."/>
            <person name="Wang G."/>
            <person name="Cai J."/>
            <person name="Woo P.C."/>
            <person name="Lau S.K."/>
            <person name="Yuen K.-Y."/>
            <person name="Chow W.-N."/>
            <person name="Lin X."/>
        </authorList>
    </citation>
    <scope>NUCLEOTIDE SEQUENCE</scope>
    <source>
        <strain evidence="6">PM1</strain>
    </source>
</reference>
<dbReference type="InterPro" id="IPR009069">
    <property type="entry name" value="Cys_alpha_HP_mot_SF"/>
</dbReference>
<evidence type="ECO:0000256" key="5">
    <source>
        <dbReference type="SAM" id="MobiDB-lite"/>
    </source>
</evidence>
<feature type="region of interest" description="Disordered" evidence="5">
    <location>
        <begin position="29"/>
        <end position="51"/>
    </location>
</feature>
<evidence type="ECO:0000256" key="2">
    <source>
        <dbReference type="ARBA" id="ARBA00004569"/>
    </source>
</evidence>